<keyword evidence="3" id="KW-1185">Reference proteome</keyword>
<sequence length="303" mass="34580">MGWLEMEAMLFTFPGSYRSTNRGSFSISSTPTYHGPVPPFASLVAPASSLLYMMDLETENKIAAILLKEAAELRKKAEREGVQVYLQQPKMRGRPNSRFLTATVLGIQQANRAVEVNEMWRIRQKELELDNKLNGRSKYSNDNCKNMGVDRIPSCSGQYAYNGTSTSSSAKEREFENCNSMEDTGLRDEDVEEFLHSRVKRGRGAVGSRMDETGPYLHSFPDSEENIYADLDVRENRVVYGPEKPPGLNSLESSDEELDENRRKKLKKARSGSSNKKNSKKHRSEENSKDRKSKRKEKKRRKY</sequence>
<dbReference type="PANTHER" id="PTHR34684">
    <property type="entry name" value="OS08G0192200 PROTEIN"/>
    <property type="match status" value="1"/>
</dbReference>
<proteinExistence type="predicted"/>
<organism evidence="2 3">
    <name type="scientific">Erythroxylum novogranatense</name>
    <dbReference type="NCBI Taxonomy" id="1862640"/>
    <lineage>
        <taxon>Eukaryota</taxon>
        <taxon>Viridiplantae</taxon>
        <taxon>Streptophyta</taxon>
        <taxon>Embryophyta</taxon>
        <taxon>Tracheophyta</taxon>
        <taxon>Spermatophyta</taxon>
        <taxon>Magnoliopsida</taxon>
        <taxon>eudicotyledons</taxon>
        <taxon>Gunneridae</taxon>
        <taxon>Pentapetalae</taxon>
        <taxon>rosids</taxon>
        <taxon>fabids</taxon>
        <taxon>Malpighiales</taxon>
        <taxon>Erythroxylaceae</taxon>
        <taxon>Erythroxylum</taxon>
    </lineage>
</organism>
<comment type="caution">
    <text evidence="2">The sequence shown here is derived from an EMBL/GenBank/DDBJ whole genome shotgun (WGS) entry which is preliminary data.</text>
</comment>
<name>A0AAV8TT03_9ROSI</name>
<accession>A0AAV8TT03</accession>
<evidence type="ECO:0000256" key="1">
    <source>
        <dbReference type="SAM" id="MobiDB-lite"/>
    </source>
</evidence>
<dbReference type="PANTHER" id="PTHR34684:SF1">
    <property type="entry name" value="OS08G0192200 PROTEIN"/>
    <property type="match status" value="1"/>
</dbReference>
<dbReference type="AlphaFoldDB" id="A0AAV8TT03"/>
<gene>
    <name evidence="2" type="ORF">K2173_024061</name>
</gene>
<feature type="region of interest" description="Disordered" evidence="1">
    <location>
        <begin position="201"/>
        <end position="222"/>
    </location>
</feature>
<dbReference type="Proteomes" id="UP001159364">
    <property type="component" value="Linkage Group LG04"/>
</dbReference>
<evidence type="ECO:0000313" key="2">
    <source>
        <dbReference type="EMBL" id="KAJ8769065.1"/>
    </source>
</evidence>
<reference evidence="2 3" key="1">
    <citation type="submission" date="2021-09" db="EMBL/GenBank/DDBJ databases">
        <title>Genomic insights and catalytic innovation underlie evolution of tropane alkaloids biosynthesis.</title>
        <authorList>
            <person name="Wang Y.-J."/>
            <person name="Tian T."/>
            <person name="Huang J.-P."/>
            <person name="Huang S.-X."/>
        </authorList>
    </citation>
    <scope>NUCLEOTIDE SEQUENCE [LARGE SCALE GENOMIC DNA]</scope>
    <source>
        <strain evidence="2">KIB-2018</strain>
        <tissue evidence="2">Leaf</tissue>
    </source>
</reference>
<dbReference type="EMBL" id="JAIWQS010000004">
    <property type="protein sequence ID" value="KAJ8769065.1"/>
    <property type="molecule type" value="Genomic_DNA"/>
</dbReference>
<evidence type="ECO:0000313" key="3">
    <source>
        <dbReference type="Proteomes" id="UP001159364"/>
    </source>
</evidence>
<feature type="compositionally biased region" description="Basic residues" evidence="1">
    <location>
        <begin position="291"/>
        <end position="303"/>
    </location>
</feature>
<protein>
    <submittedName>
        <fullName evidence="2">Uncharacterized protein</fullName>
    </submittedName>
</protein>
<feature type="region of interest" description="Disordered" evidence="1">
    <location>
        <begin position="239"/>
        <end position="303"/>
    </location>
</feature>